<protein>
    <submittedName>
        <fullName evidence="2">Putative membrane protein</fullName>
    </submittedName>
</protein>
<reference evidence="2 3" key="1">
    <citation type="submission" date="2020-08" db="EMBL/GenBank/DDBJ databases">
        <title>Genomic Encyclopedia of Type Strains, Phase IV (KMG-IV): sequencing the most valuable type-strain genomes for metagenomic binning, comparative biology and taxonomic classification.</title>
        <authorList>
            <person name="Goeker M."/>
        </authorList>
    </citation>
    <scope>NUCLEOTIDE SEQUENCE [LARGE SCALE GENOMIC DNA]</scope>
    <source>
        <strain evidence="2 3">DSM 103526</strain>
    </source>
</reference>
<comment type="caution">
    <text evidence="2">The sequence shown here is derived from an EMBL/GenBank/DDBJ whole genome shotgun (WGS) entry which is preliminary data.</text>
</comment>
<feature type="transmembrane region" description="Helical" evidence="1">
    <location>
        <begin position="6"/>
        <end position="33"/>
    </location>
</feature>
<organism evidence="2 3">
    <name type="scientific">Anaerosolibacter carboniphilus</name>
    <dbReference type="NCBI Taxonomy" id="1417629"/>
    <lineage>
        <taxon>Bacteria</taxon>
        <taxon>Bacillati</taxon>
        <taxon>Bacillota</taxon>
        <taxon>Clostridia</taxon>
        <taxon>Peptostreptococcales</taxon>
        <taxon>Thermotaleaceae</taxon>
        <taxon>Anaerosolibacter</taxon>
    </lineage>
</organism>
<proteinExistence type="predicted"/>
<dbReference type="EMBL" id="JACHEN010000007">
    <property type="protein sequence ID" value="MBB6215462.1"/>
    <property type="molecule type" value="Genomic_DNA"/>
</dbReference>
<keyword evidence="3" id="KW-1185">Reference proteome</keyword>
<dbReference type="Proteomes" id="UP000579281">
    <property type="component" value="Unassembled WGS sequence"/>
</dbReference>
<keyword evidence="1" id="KW-1133">Transmembrane helix</keyword>
<gene>
    <name evidence="2" type="ORF">HNQ80_001551</name>
</gene>
<accession>A0A841KX02</accession>
<evidence type="ECO:0000313" key="3">
    <source>
        <dbReference type="Proteomes" id="UP000579281"/>
    </source>
</evidence>
<keyword evidence="1" id="KW-0812">Transmembrane</keyword>
<evidence type="ECO:0000256" key="1">
    <source>
        <dbReference type="SAM" id="Phobius"/>
    </source>
</evidence>
<sequence length="88" mass="9937">MYLGTVSYLLLLLIKVLFVVFVIGLVAGIVVWIRNNLFTEEDVKTIKSAFTTTKVVENKELCATCTKELNSEWKVCPHCGTEKEIKNV</sequence>
<dbReference type="AlphaFoldDB" id="A0A841KX02"/>
<name>A0A841KX02_9FIRM</name>
<keyword evidence="1" id="KW-0472">Membrane</keyword>
<evidence type="ECO:0000313" key="2">
    <source>
        <dbReference type="EMBL" id="MBB6215462.1"/>
    </source>
</evidence>
<dbReference type="RefSeq" id="WP_184309770.1">
    <property type="nucleotide sequence ID" value="NZ_JACHEN010000007.1"/>
</dbReference>